<dbReference type="InterPro" id="IPR005135">
    <property type="entry name" value="Endo/exonuclease/phosphatase"/>
</dbReference>
<proteinExistence type="predicted"/>
<reference evidence="3 5" key="2">
    <citation type="journal article" date="2013" name="Nature">
        <title>Insights into bilaterian evolution from three spiralian genomes.</title>
        <authorList>
            <person name="Simakov O."/>
            <person name="Marletaz F."/>
            <person name="Cho S.J."/>
            <person name="Edsinger-Gonzales E."/>
            <person name="Havlak P."/>
            <person name="Hellsten U."/>
            <person name="Kuo D.H."/>
            <person name="Larsson T."/>
            <person name="Lv J."/>
            <person name="Arendt D."/>
            <person name="Savage R."/>
            <person name="Osoegawa K."/>
            <person name="de Jong P."/>
            <person name="Grimwood J."/>
            <person name="Chapman J.A."/>
            <person name="Shapiro H."/>
            <person name="Aerts A."/>
            <person name="Otillar R.P."/>
            <person name="Terry A.Y."/>
            <person name="Boore J.L."/>
            <person name="Grigoriev I.V."/>
            <person name="Lindberg D.R."/>
            <person name="Seaver E.C."/>
            <person name="Weisblat D.A."/>
            <person name="Putnam N.H."/>
            <person name="Rokhsar D.S."/>
        </authorList>
    </citation>
    <scope>NUCLEOTIDE SEQUENCE</scope>
</reference>
<dbReference type="Pfam" id="PF14529">
    <property type="entry name" value="Exo_endo_phos_2"/>
    <property type="match status" value="1"/>
</dbReference>
<dbReference type="AlphaFoldDB" id="T1FJ56"/>
<evidence type="ECO:0000313" key="3">
    <source>
        <dbReference type="EMBL" id="ESN89827.1"/>
    </source>
</evidence>
<dbReference type="EnsemblMetazoa" id="HelroT183105">
    <property type="protein sequence ID" value="HelroP183105"/>
    <property type="gene ID" value="HelroG183105"/>
</dbReference>
<dbReference type="InParanoid" id="T1FJ56"/>
<evidence type="ECO:0000259" key="2">
    <source>
        <dbReference type="Pfam" id="PF14529"/>
    </source>
</evidence>
<dbReference type="SUPFAM" id="SSF56219">
    <property type="entry name" value="DNase I-like"/>
    <property type="match status" value="1"/>
</dbReference>
<dbReference type="GO" id="GO:0003824">
    <property type="term" value="F:catalytic activity"/>
    <property type="evidence" value="ECO:0007669"/>
    <property type="project" value="InterPro"/>
</dbReference>
<feature type="region of interest" description="Disordered" evidence="1">
    <location>
        <begin position="1"/>
        <end position="31"/>
    </location>
</feature>
<dbReference type="PANTHER" id="PTHR33776">
    <property type="entry name" value="ENDO/EXONUCLEASE/PHOSPHATASE DOMAIN-CONTAINING PROTEIN"/>
    <property type="match status" value="1"/>
</dbReference>
<name>T1FJ56_HELRO</name>
<keyword evidence="5" id="KW-1185">Reference proteome</keyword>
<dbReference type="EMBL" id="AMQM01008578">
    <property type="status" value="NOT_ANNOTATED_CDS"/>
    <property type="molecule type" value="Genomic_DNA"/>
</dbReference>
<dbReference type="RefSeq" id="XP_009032057.1">
    <property type="nucleotide sequence ID" value="XM_009033809.1"/>
</dbReference>
<evidence type="ECO:0000313" key="5">
    <source>
        <dbReference type="Proteomes" id="UP000015101"/>
    </source>
</evidence>
<dbReference type="GeneID" id="20208855"/>
<dbReference type="OMA" id="CIDESTH"/>
<accession>T1FJ56</accession>
<dbReference type="eggNOG" id="KOG1075">
    <property type="taxonomic scope" value="Eukaryota"/>
</dbReference>
<reference evidence="5" key="1">
    <citation type="submission" date="2012-12" db="EMBL/GenBank/DDBJ databases">
        <authorList>
            <person name="Hellsten U."/>
            <person name="Grimwood J."/>
            <person name="Chapman J.A."/>
            <person name="Shapiro H."/>
            <person name="Aerts A."/>
            <person name="Otillar R.P."/>
            <person name="Terry A.Y."/>
            <person name="Boore J.L."/>
            <person name="Simakov O."/>
            <person name="Marletaz F."/>
            <person name="Cho S.-J."/>
            <person name="Edsinger-Gonzales E."/>
            <person name="Havlak P."/>
            <person name="Kuo D.-H."/>
            <person name="Larsson T."/>
            <person name="Lv J."/>
            <person name="Arendt D."/>
            <person name="Savage R."/>
            <person name="Osoegawa K."/>
            <person name="de Jong P."/>
            <person name="Lindberg D.R."/>
            <person name="Seaver E.C."/>
            <person name="Weisblat D.A."/>
            <person name="Putnam N.H."/>
            <person name="Grigoriev I.V."/>
            <person name="Rokhsar D.S."/>
        </authorList>
    </citation>
    <scope>NUCLEOTIDE SEQUENCE</scope>
</reference>
<gene>
    <name evidence="4" type="primary">20208855</name>
    <name evidence="3" type="ORF">HELRODRAFT_183105</name>
</gene>
<dbReference type="PANTHER" id="PTHR33776:SF4">
    <property type="entry name" value="ENDONUCLEASE_EXONUCLEASE_PHOSPHATASE DOMAIN-CONTAINING PROTEIN"/>
    <property type="match status" value="1"/>
</dbReference>
<evidence type="ECO:0000313" key="4">
    <source>
        <dbReference type="EnsemblMetazoa" id="HelroP183105"/>
    </source>
</evidence>
<feature type="domain" description="Endonuclease/exonuclease/phosphatase" evidence="2">
    <location>
        <begin position="203"/>
        <end position="312"/>
    </location>
</feature>
<dbReference type="HOGENOM" id="CLU_021125_0_0_1"/>
<dbReference type="CTD" id="20208855"/>
<dbReference type="EMBL" id="KB097798">
    <property type="protein sequence ID" value="ESN89827.1"/>
    <property type="molecule type" value="Genomic_DNA"/>
</dbReference>
<organism evidence="4 5">
    <name type="scientific">Helobdella robusta</name>
    <name type="common">Californian leech</name>
    <dbReference type="NCBI Taxonomy" id="6412"/>
    <lineage>
        <taxon>Eukaryota</taxon>
        <taxon>Metazoa</taxon>
        <taxon>Spiralia</taxon>
        <taxon>Lophotrochozoa</taxon>
        <taxon>Annelida</taxon>
        <taxon>Clitellata</taxon>
        <taxon>Hirudinea</taxon>
        <taxon>Rhynchobdellida</taxon>
        <taxon>Glossiphoniidae</taxon>
        <taxon>Helobdella</taxon>
    </lineage>
</organism>
<evidence type="ECO:0000256" key="1">
    <source>
        <dbReference type="SAM" id="MobiDB-lite"/>
    </source>
</evidence>
<protein>
    <recommendedName>
        <fullName evidence="2">Endonuclease/exonuclease/phosphatase domain-containing protein</fullName>
    </recommendedName>
</protein>
<sequence>MKRQKSLVKQSNNTSGELTVQSRTVQKQASTRLQKKVSNKIVGNKVSNDCKLKAEKQLIKKSFFMMSNIQRCHRDDVVEYLPTNGIKSTMFRVCVESCDASKMKDPDIILKHIIVREWRFNQKKPEETITETWLNDSTEDLICMNGFKFIGKNRLSKHGGGVGFYVSNNLTFKTRNDLNKLGGLDFETFAIELKTDPSTKNFVIVVLYRPPSCNAIYYLQQLEIILQQIDVENKHVVITGDLNIDMSDTNDDVNKMYLCQLFTCYSFDQLITLPTRISVERQSIIDCFFTNFPQQVALCGVHVHDISDHLPITVTISFSINKNKSKYVKNQQIYSFSKSRINKLNEALCINDWSDVLLCNDVNDAFKLFIDLFKKLFDDCCLMGNVKKSRNFLCNKPWITKEFSILLKNKNSLYKKFLENPTVIRYTKFKSIAKRCSNLNNKLKKQYFSDLFQRTKNNSKKRGRIF</sequence>
<dbReference type="STRING" id="6412.T1FJ56"/>
<dbReference type="InterPro" id="IPR036691">
    <property type="entry name" value="Endo/exonu/phosph_ase_sf"/>
</dbReference>
<dbReference type="KEGG" id="hro:HELRODRAFT_183105"/>
<reference evidence="4" key="3">
    <citation type="submission" date="2015-06" db="UniProtKB">
        <authorList>
            <consortium name="EnsemblMetazoa"/>
        </authorList>
    </citation>
    <scope>IDENTIFICATION</scope>
</reference>
<dbReference type="Proteomes" id="UP000015101">
    <property type="component" value="Unassembled WGS sequence"/>
</dbReference>
<feature type="compositionally biased region" description="Polar residues" evidence="1">
    <location>
        <begin position="7"/>
        <end position="31"/>
    </location>
</feature>
<dbReference type="Gene3D" id="3.60.10.10">
    <property type="entry name" value="Endonuclease/exonuclease/phosphatase"/>
    <property type="match status" value="1"/>
</dbReference>
<dbReference type="OrthoDB" id="6158007at2759"/>